<proteinExistence type="predicted"/>
<accession>E6PJD6</accession>
<dbReference type="EMBL" id="CABL01000020">
    <property type="protein sequence ID" value="CBH76579.1"/>
    <property type="molecule type" value="Genomic_DNA"/>
</dbReference>
<gene>
    <name evidence="1" type="ORF">CARN1_2445</name>
</gene>
<reference evidence="1" key="1">
    <citation type="submission" date="2009-10" db="EMBL/GenBank/DDBJ databases">
        <title>Diversity of trophic interactions inside an arsenic-rich microbial ecosystem.</title>
        <authorList>
            <person name="Bertin P.N."/>
            <person name="Heinrich-Salmeron A."/>
            <person name="Pelletier E."/>
            <person name="Goulhen-Chollet F."/>
            <person name="Arsene-Ploetze F."/>
            <person name="Gallien S."/>
            <person name="Calteau A."/>
            <person name="Vallenet D."/>
            <person name="Casiot C."/>
            <person name="Chane-Woon-Ming B."/>
            <person name="Giloteaux L."/>
            <person name="Barakat M."/>
            <person name="Bonnefoy V."/>
            <person name="Bruneel O."/>
            <person name="Chandler M."/>
            <person name="Cleiss J."/>
            <person name="Duran R."/>
            <person name="Elbaz-Poulichet F."/>
            <person name="Fonknechten N."/>
            <person name="Lauga B."/>
            <person name="Mornico D."/>
            <person name="Ortet P."/>
            <person name="Schaeffer C."/>
            <person name="Siguier P."/>
            <person name="Alexander Thil Smith A."/>
            <person name="Van Dorsselaer A."/>
            <person name="Weissenbach J."/>
            <person name="Medigue C."/>
            <person name="Le Paslier D."/>
        </authorList>
    </citation>
    <scope>NUCLEOTIDE SEQUENCE</scope>
</reference>
<dbReference type="AlphaFoldDB" id="E6PJD6"/>
<name>E6PJD6_9ZZZZ</name>
<organism evidence="1">
    <name type="scientific">mine drainage metagenome</name>
    <dbReference type="NCBI Taxonomy" id="410659"/>
    <lineage>
        <taxon>unclassified sequences</taxon>
        <taxon>metagenomes</taxon>
        <taxon>ecological metagenomes</taxon>
    </lineage>
</organism>
<comment type="caution">
    <text evidence="1">The sequence shown here is derived from an EMBL/GenBank/DDBJ whole genome shotgun (WGS) entry which is preliminary data.</text>
</comment>
<protein>
    <submittedName>
        <fullName evidence="1">Uncharacterized protein</fullName>
    </submittedName>
</protein>
<sequence length="74" mass="7588">MPPTSLVRDAMARATFLPVSIAPAVRGSQPNLRHPGTCGGDVLHLTLVSGATLRIETGALDAGLLCALVAALQR</sequence>
<evidence type="ECO:0000313" key="1">
    <source>
        <dbReference type="EMBL" id="CBH76579.1"/>
    </source>
</evidence>